<gene>
    <name evidence="1" type="ORF">BB561_001784</name>
</gene>
<evidence type="ECO:0000313" key="2">
    <source>
        <dbReference type="Proteomes" id="UP000245383"/>
    </source>
</evidence>
<dbReference type="EMBL" id="MBFR01000055">
    <property type="protein sequence ID" value="PVU95492.1"/>
    <property type="molecule type" value="Genomic_DNA"/>
</dbReference>
<name>A0A2T9YT15_9FUNG</name>
<proteinExistence type="predicted"/>
<protein>
    <submittedName>
        <fullName evidence="1">Uncharacterized protein</fullName>
    </submittedName>
</protein>
<accession>A0A2T9YT15</accession>
<organism evidence="1 2">
    <name type="scientific">Smittium simulii</name>
    <dbReference type="NCBI Taxonomy" id="133385"/>
    <lineage>
        <taxon>Eukaryota</taxon>
        <taxon>Fungi</taxon>
        <taxon>Fungi incertae sedis</taxon>
        <taxon>Zoopagomycota</taxon>
        <taxon>Kickxellomycotina</taxon>
        <taxon>Harpellomycetes</taxon>
        <taxon>Harpellales</taxon>
        <taxon>Legeriomycetaceae</taxon>
        <taxon>Smittium</taxon>
    </lineage>
</organism>
<sequence>MENPRSSLIKKILSEGPLPVHELYEALQQKFPQQFGSVTTSQLKRVYLTSLKNLKHIKPRRCIDPEIVARYKSSILNNSCNVKKQDTVWRWTLSDKLLQKYKDLSYEELTTTTAPMILKDIDMEKQKSIDFWKGRTTTPHDWKASLEKMGKKTHI</sequence>
<reference evidence="1 2" key="1">
    <citation type="journal article" date="2018" name="MBio">
        <title>Comparative Genomics Reveals the Core Gene Toolbox for the Fungus-Insect Symbiosis.</title>
        <authorList>
            <person name="Wang Y."/>
            <person name="Stata M."/>
            <person name="Wang W."/>
            <person name="Stajich J.E."/>
            <person name="White M.M."/>
            <person name="Moncalvo J.M."/>
        </authorList>
    </citation>
    <scope>NUCLEOTIDE SEQUENCE [LARGE SCALE GENOMIC DNA]</scope>
    <source>
        <strain evidence="1 2">SWE-8-4</strain>
    </source>
</reference>
<comment type="caution">
    <text evidence="1">The sequence shown here is derived from an EMBL/GenBank/DDBJ whole genome shotgun (WGS) entry which is preliminary data.</text>
</comment>
<dbReference type="Proteomes" id="UP000245383">
    <property type="component" value="Unassembled WGS sequence"/>
</dbReference>
<dbReference type="AlphaFoldDB" id="A0A2T9YT15"/>
<evidence type="ECO:0000313" key="1">
    <source>
        <dbReference type="EMBL" id="PVU95492.1"/>
    </source>
</evidence>
<keyword evidence="2" id="KW-1185">Reference proteome</keyword>
<dbReference type="OrthoDB" id="5568849at2759"/>